<dbReference type="OrthoDB" id="1717591at2759"/>
<dbReference type="PANTHER" id="PTHR23172:SF68">
    <property type="entry name" value="DNAJ DOMAIN PROTEIN"/>
    <property type="match status" value="1"/>
</dbReference>
<dbReference type="Gene3D" id="1.10.287.110">
    <property type="entry name" value="DnaJ domain"/>
    <property type="match status" value="1"/>
</dbReference>
<evidence type="ECO:0000313" key="3">
    <source>
        <dbReference type="Proteomes" id="UP000796880"/>
    </source>
</evidence>
<feature type="region of interest" description="Disordered" evidence="1">
    <location>
        <begin position="352"/>
        <end position="373"/>
    </location>
</feature>
<dbReference type="GO" id="GO:0072318">
    <property type="term" value="P:clathrin coat disassembly"/>
    <property type="evidence" value="ECO:0007669"/>
    <property type="project" value="TreeGrafter"/>
</dbReference>
<gene>
    <name evidence="2" type="ORF">FNV43_RR12211</name>
</gene>
<organism evidence="2 3">
    <name type="scientific">Rhamnella rubrinervis</name>
    <dbReference type="NCBI Taxonomy" id="2594499"/>
    <lineage>
        <taxon>Eukaryota</taxon>
        <taxon>Viridiplantae</taxon>
        <taxon>Streptophyta</taxon>
        <taxon>Embryophyta</taxon>
        <taxon>Tracheophyta</taxon>
        <taxon>Spermatophyta</taxon>
        <taxon>Magnoliopsida</taxon>
        <taxon>eudicotyledons</taxon>
        <taxon>Gunneridae</taxon>
        <taxon>Pentapetalae</taxon>
        <taxon>rosids</taxon>
        <taxon>fabids</taxon>
        <taxon>Rosales</taxon>
        <taxon>Rhamnaceae</taxon>
        <taxon>rhamnoid group</taxon>
        <taxon>Rhamneae</taxon>
        <taxon>Rhamnella</taxon>
    </lineage>
</organism>
<dbReference type="GO" id="GO:0072583">
    <property type="term" value="P:clathrin-dependent endocytosis"/>
    <property type="evidence" value="ECO:0007669"/>
    <property type="project" value="TreeGrafter"/>
</dbReference>
<dbReference type="GO" id="GO:0031982">
    <property type="term" value="C:vesicle"/>
    <property type="evidence" value="ECO:0007669"/>
    <property type="project" value="TreeGrafter"/>
</dbReference>
<accession>A0A8K0H6Y5</accession>
<feature type="compositionally biased region" description="Polar residues" evidence="1">
    <location>
        <begin position="7"/>
        <end position="27"/>
    </location>
</feature>
<comment type="caution">
    <text evidence="2">The sequence shown here is derived from an EMBL/GenBank/DDBJ whole genome shotgun (WGS) entry which is preliminary data.</text>
</comment>
<dbReference type="PANTHER" id="PTHR23172">
    <property type="entry name" value="AUXILIN/CYCLIN G-ASSOCIATED KINASE-RELATED"/>
    <property type="match status" value="1"/>
</dbReference>
<feature type="compositionally biased region" description="Low complexity" evidence="1">
    <location>
        <begin position="318"/>
        <end position="334"/>
    </location>
</feature>
<dbReference type="GO" id="GO:0005737">
    <property type="term" value="C:cytoplasm"/>
    <property type="evidence" value="ECO:0007669"/>
    <property type="project" value="TreeGrafter"/>
</dbReference>
<dbReference type="AlphaFoldDB" id="A0A8K0H6Y5"/>
<feature type="region of interest" description="Disordered" evidence="1">
    <location>
        <begin position="205"/>
        <end position="239"/>
    </location>
</feature>
<dbReference type="EMBL" id="VOIH02000005">
    <property type="protein sequence ID" value="KAF3447031.1"/>
    <property type="molecule type" value="Genomic_DNA"/>
</dbReference>
<dbReference type="GO" id="GO:0030276">
    <property type="term" value="F:clathrin binding"/>
    <property type="evidence" value="ECO:0007669"/>
    <property type="project" value="TreeGrafter"/>
</dbReference>
<feature type="region of interest" description="Disordered" evidence="1">
    <location>
        <begin position="141"/>
        <end position="187"/>
    </location>
</feature>
<name>A0A8K0H6Y5_9ROSA</name>
<feature type="compositionally biased region" description="Basic and acidic residues" evidence="1">
    <location>
        <begin position="353"/>
        <end position="362"/>
    </location>
</feature>
<keyword evidence="3" id="KW-1185">Reference proteome</keyword>
<feature type="compositionally biased region" description="Polar residues" evidence="1">
    <location>
        <begin position="290"/>
        <end position="307"/>
    </location>
</feature>
<feature type="region of interest" description="Disordered" evidence="1">
    <location>
        <begin position="1"/>
        <end position="71"/>
    </location>
</feature>
<feature type="compositionally biased region" description="Polar residues" evidence="1">
    <location>
        <begin position="37"/>
        <end position="48"/>
    </location>
</feature>
<feature type="compositionally biased region" description="Gly residues" evidence="1">
    <location>
        <begin position="58"/>
        <end position="68"/>
    </location>
</feature>
<protein>
    <submittedName>
        <fullName evidence="2">Uncharacterized protein</fullName>
    </submittedName>
</protein>
<dbReference type="Proteomes" id="UP000796880">
    <property type="component" value="Unassembled WGS sequence"/>
</dbReference>
<feature type="compositionally biased region" description="Polar residues" evidence="1">
    <location>
        <begin position="167"/>
        <end position="187"/>
    </location>
</feature>
<sequence>MAASKRPVNNRNGQTWNFENGSDLNPKSSSYSSRSSDAYNTTQSNYGHSNDYDDIFGGPTGNPGGAGAGSAFDFDSVFSGSNAKSSAVHNYDNDDLFGGIPGFESSSSANNALGNDEFFGSFASAPKQTAPVDDLLGGFNGAEAKSKSPTNAANSDDLIPGFGGTSPPINGRSTGNNHLHLSNGQSTKSTFTLSDPFLVFESTSTSNPAYSGGAKPPRLKSPPRAAQVSNGYKGESSGVSSIDELEDFVMGRVQKNENERSNVHSSGEGVKTSATRASKYSEDDIESFFSRANSVPRSSATTSTRNSGCPGPAVPQRTSSGTSTNIKKSSSTNGVFDDLPSMFGAADVSGGFHEVEGESQERRRARLGRHQRTNERAAKAVADMNQRDFQSQQEQEERRIIAETLDFEIKRWAAGKEGNLRALLSSLQYVLGPGCGWESVSLTDMITPASVKKVYRKATLYVHPDKVQQKGASLQEKYTAEKVFDILKLIGTVAIHMLSLVCIIDASSLPPLFYFTVAQSFSFKNAAALIAYGIVYNKA</sequence>
<dbReference type="SUPFAM" id="SSF46565">
    <property type="entry name" value="Chaperone J-domain"/>
    <property type="match status" value="1"/>
</dbReference>
<evidence type="ECO:0000256" key="1">
    <source>
        <dbReference type="SAM" id="MobiDB-lite"/>
    </source>
</evidence>
<reference evidence="2" key="1">
    <citation type="submission" date="2020-03" db="EMBL/GenBank/DDBJ databases">
        <title>A high-quality chromosome-level genome assembly of a woody plant with both climbing and erect habits, Rhamnella rubrinervis.</title>
        <authorList>
            <person name="Lu Z."/>
            <person name="Yang Y."/>
            <person name="Zhu X."/>
            <person name="Sun Y."/>
        </authorList>
    </citation>
    <scope>NUCLEOTIDE SEQUENCE</scope>
    <source>
        <strain evidence="2">BYM</strain>
        <tissue evidence="2">Leaf</tissue>
    </source>
</reference>
<dbReference type="InterPro" id="IPR036869">
    <property type="entry name" value="J_dom_sf"/>
</dbReference>
<proteinExistence type="predicted"/>
<feature type="region of interest" description="Disordered" evidence="1">
    <location>
        <begin position="255"/>
        <end position="339"/>
    </location>
</feature>
<evidence type="ECO:0000313" key="2">
    <source>
        <dbReference type="EMBL" id="KAF3447031.1"/>
    </source>
</evidence>